<dbReference type="InterPro" id="IPR011330">
    <property type="entry name" value="Glyco_hydro/deAcase_b/a-brl"/>
</dbReference>
<keyword evidence="2 7" id="KW-0479">Metal-binding</keyword>
<name>H2Z3Z2_CIOSA</name>
<dbReference type="InterPro" id="IPR000602">
    <property type="entry name" value="Glyco_hydro_38_N"/>
</dbReference>
<evidence type="ECO:0000256" key="1">
    <source>
        <dbReference type="ARBA" id="ARBA00009792"/>
    </source>
</evidence>
<dbReference type="Ensembl" id="ENSCSAVT00000012447.1">
    <property type="protein sequence ID" value="ENSCSAVP00000012304.1"/>
    <property type="gene ID" value="ENSCSAVG00000007240.1"/>
</dbReference>
<reference evidence="9" key="3">
    <citation type="submission" date="2025-09" db="UniProtKB">
        <authorList>
            <consortium name="Ensembl"/>
        </authorList>
    </citation>
    <scope>IDENTIFICATION</scope>
</reference>
<feature type="domain" description="Glycoside hydrolase family 38 central" evidence="8">
    <location>
        <begin position="377"/>
        <end position="457"/>
    </location>
</feature>
<dbReference type="InterPro" id="IPR011013">
    <property type="entry name" value="Gal_mutarotase_sf_dom"/>
</dbReference>
<proteinExistence type="inferred from homology"/>
<dbReference type="PANTHER" id="PTHR11607:SF3">
    <property type="entry name" value="LYSOSOMAL ALPHA-MANNOSIDASE"/>
    <property type="match status" value="1"/>
</dbReference>
<dbReference type="eggNOG" id="KOG1959">
    <property type="taxonomic scope" value="Eukaryota"/>
</dbReference>
<comment type="similarity">
    <text evidence="1 7">Belongs to the glycosyl hydrolase 38 family.</text>
</comment>
<dbReference type="InterPro" id="IPR015341">
    <property type="entry name" value="Glyco_hydro_38_cen"/>
</dbReference>
<keyword evidence="6 7" id="KW-0326">Glycosidase</keyword>
<dbReference type="GO" id="GO:0030246">
    <property type="term" value="F:carbohydrate binding"/>
    <property type="evidence" value="ECO:0007669"/>
    <property type="project" value="InterPro"/>
</dbReference>
<dbReference type="InterPro" id="IPR050843">
    <property type="entry name" value="Glycosyl_Hydrlase_38"/>
</dbReference>
<keyword evidence="4 7" id="KW-0862">Zinc</keyword>
<dbReference type="SUPFAM" id="SSF88688">
    <property type="entry name" value="Families 57/38 glycoside transferase middle domain"/>
    <property type="match status" value="1"/>
</dbReference>
<dbReference type="Gene3D" id="3.20.110.10">
    <property type="entry name" value="Glycoside hydrolase 38, N terminal domain"/>
    <property type="match status" value="1"/>
</dbReference>
<dbReference type="GO" id="GO:0046872">
    <property type="term" value="F:metal ion binding"/>
    <property type="evidence" value="ECO:0007669"/>
    <property type="project" value="UniProtKB-KW"/>
</dbReference>
<comment type="cofactor">
    <cofactor evidence="7">
        <name>Zn(2+)</name>
        <dbReference type="ChEBI" id="CHEBI:29105"/>
    </cofactor>
    <text evidence="7">Binds 1 zinc ion per subunit.</text>
</comment>
<evidence type="ECO:0000256" key="6">
    <source>
        <dbReference type="ARBA" id="ARBA00023295"/>
    </source>
</evidence>
<dbReference type="Gene3D" id="2.60.40.1360">
    <property type="match status" value="1"/>
</dbReference>
<dbReference type="InterPro" id="IPR037094">
    <property type="entry name" value="Glyco_hydro_38_cen_sf"/>
</dbReference>
<dbReference type="Gene3D" id="2.70.98.30">
    <property type="entry name" value="Golgi alpha-mannosidase II, domain 4"/>
    <property type="match status" value="1"/>
</dbReference>
<keyword evidence="10" id="KW-1185">Reference proteome</keyword>
<dbReference type="InterPro" id="IPR013780">
    <property type="entry name" value="Glyco_hydro_b"/>
</dbReference>
<dbReference type="Proteomes" id="UP000007875">
    <property type="component" value="Unassembled WGS sequence"/>
</dbReference>
<evidence type="ECO:0000256" key="7">
    <source>
        <dbReference type="RuleBase" id="RU361199"/>
    </source>
</evidence>
<dbReference type="PANTHER" id="PTHR11607">
    <property type="entry name" value="ALPHA-MANNOSIDASE"/>
    <property type="match status" value="1"/>
</dbReference>
<dbReference type="Gene3D" id="1.20.1270.50">
    <property type="entry name" value="Glycoside hydrolase family 38, central domain"/>
    <property type="match status" value="1"/>
</dbReference>
<dbReference type="EC" id="3.2.1.-" evidence="7"/>
<dbReference type="Pfam" id="PF01074">
    <property type="entry name" value="Glyco_hydro_38N"/>
    <property type="match status" value="1"/>
</dbReference>
<dbReference type="FunFam" id="1.20.1270.50:FF:000003">
    <property type="entry name" value="Alpha-mannosidase"/>
    <property type="match status" value="1"/>
</dbReference>
<dbReference type="GeneTree" id="ENSGT01030000234638"/>
<keyword evidence="3 7" id="KW-0378">Hydrolase</keyword>
<dbReference type="SUPFAM" id="SSF74650">
    <property type="entry name" value="Galactose mutarotase-like"/>
    <property type="match status" value="1"/>
</dbReference>
<sequence length="961" mass="108933">MTMLSKMITLKYFQQSCNQGEADKLNVHIVPHTHDDVGWLKTVDQYYYGANSSIAWAGVQYILDTVVQQLSVDPTRRFIYVEVAFFSRWWREQNTEVQQEVKRLVQEGTRGSKTSCRLEFILGGWSMNDEAATHYNAIIDQMTLGLRFLNDTFGPCARPRVAWQIDPFGHSREQASLFAQMGFDGLFFGRLDYQDKETREMKLKMEEIWRGSQSLHHPEADLFTGCFYAVLTQLWLYGNLKVACVINTCVFLMKIKHTKSHTQRVNENGYNPPAGFCFDAYCKDDPIMDDPTLEDNNVKQKVDDFISAAHKQAKHFRTNHIMMTMGSDFQYSNAKAWFKNLDKLMKYVNSAVRYKNCFFLWSVKSDDFFPYADAPHQFWTGYFTSRPGLKGYVRESNKYLQVCNQLETVAHLRSGMKSNLRTSKSNVLRAAMGVAQHHDAVSGTSKQHVANDYAKHKLKSGGRHCKDVISSVITEGSSNLTFCDYMNITLCDFTQNSNRFTAVVYNPLARAVSKYIRIPVDCTPSYIFVVIELLVPVSEATESVRRNRGNANCELVFLAKLPALGYNSFSSSATNKRLFTPKGKVVNPSDDITISNEFYSVNFNRNSGLMDSIVNIESGIKIPVHQDMLWYNGSMGNNASKQQSGAYIFRPNSSTPFHCSNDGKVKLSVLTGSNPLVQEVYQKFSDWAYQVVRLYKGIKHIEVEWTVGPIPVKDQWGKEVISRYETNIDSNGYFYTDANGREVLERKKNYRPTWKLNQTEPVAGNYYPVNSRIYIRDAHVQLTVLTDRSQGGSSLSSGALELMVHRRLLGEDSKGVAEPLNETGQFGDGLITRGKHWLLLDTVTSSAKQHRLLGEEAFMSPLVMFGGATPPALVQQSFIVNPLPPNIHLLTLATTNSGELLVRLEHQFAKHDDDVLSQPVTVSLKGLIKNFEVKIVDELLLGGNALKNTINRLQWQSSERI</sequence>
<dbReference type="InterPro" id="IPR011682">
    <property type="entry name" value="Glyco_hydro_38_C"/>
</dbReference>
<dbReference type="InterPro" id="IPR028995">
    <property type="entry name" value="Glyco_hydro_57/38_cen_sf"/>
</dbReference>
<evidence type="ECO:0000256" key="2">
    <source>
        <dbReference type="ARBA" id="ARBA00022723"/>
    </source>
</evidence>
<dbReference type="STRING" id="51511.ENSCSAVP00000012304"/>
<dbReference type="FunFam" id="2.70.98.30:FF:000003">
    <property type="entry name" value="Alpha-mannosidase"/>
    <property type="match status" value="1"/>
</dbReference>
<dbReference type="FunFam" id="1.20.1270.50:FF:000002">
    <property type="entry name" value="Alpha-mannosidase"/>
    <property type="match status" value="1"/>
</dbReference>
<protein>
    <recommendedName>
        <fullName evidence="7">Alpha-mannosidase</fullName>
        <ecNumber evidence="7">3.2.1.-</ecNumber>
    </recommendedName>
</protein>
<dbReference type="Gene3D" id="2.60.40.1180">
    <property type="entry name" value="Golgi alpha-mannosidase II"/>
    <property type="match status" value="1"/>
</dbReference>
<organism evidence="9 10">
    <name type="scientific">Ciona savignyi</name>
    <name type="common">Pacific transparent sea squirt</name>
    <dbReference type="NCBI Taxonomy" id="51511"/>
    <lineage>
        <taxon>Eukaryota</taxon>
        <taxon>Metazoa</taxon>
        <taxon>Chordata</taxon>
        <taxon>Tunicata</taxon>
        <taxon>Ascidiacea</taxon>
        <taxon>Phlebobranchia</taxon>
        <taxon>Cionidae</taxon>
        <taxon>Ciona</taxon>
    </lineage>
</organism>
<keyword evidence="5" id="KW-1015">Disulfide bond</keyword>
<evidence type="ECO:0000313" key="10">
    <source>
        <dbReference type="Proteomes" id="UP000007875"/>
    </source>
</evidence>
<reference evidence="10" key="1">
    <citation type="submission" date="2003-08" db="EMBL/GenBank/DDBJ databases">
        <authorList>
            <person name="Birren B."/>
            <person name="Nusbaum C."/>
            <person name="Abebe A."/>
            <person name="Abouelleil A."/>
            <person name="Adekoya E."/>
            <person name="Ait-zahra M."/>
            <person name="Allen N."/>
            <person name="Allen T."/>
            <person name="An P."/>
            <person name="Anderson M."/>
            <person name="Anderson S."/>
            <person name="Arachchi H."/>
            <person name="Armbruster J."/>
            <person name="Bachantsang P."/>
            <person name="Baldwin J."/>
            <person name="Barry A."/>
            <person name="Bayul T."/>
            <person name="Blitshsteyn B."/>
            <person name="Bloom T."/>
            <person name="Blye J."/>
            <person name="Boguslavskiy L."/>
            <person name="Borowsky M."/>
            <person name="Boukhgalter B."/>
            <person name="Brunache A."/>
            <person name="Butler J."/>
            <person name="Calixte N."/>
            <person name="Calvo S."/>
            <person name="Camarata J."/>
            <person name="Campo K."/>
            <person name="Chang J."/>
            <person name="Cheshatsang Y."/>
            <person name="Citroen M."/>
            <person name="Collymore A."/>
            <person name="Considine T."/>
            <person name="Cook A."/>
            <person name="Cooke P."/>
            <person name="Corum B."/>
            <person name="Cuomo C."/>
            <person name="David R."/>
            <person name="Dawoe T."/>
            <person name="Degray S."/>
            <person name="Dodge S."/>
            <person name="Dooley K."/>
            <person name="Dorje P."/>
            <person name="Dorjee K."/>
            <person name="Dorris L."/>
            <person name="Duffey N."/>
            <person name="Dupes A."/>
            <person name="Elkins T."/>
            <person name="Engels R."/>
            <person name="Erickson J."/>
            <person name="Farina A."/>
            <person name="Faro S."/>
            <person name="Ferreira P."/>
            <person name="Fischer H."/>
            <person name="Fitzgerald M."/>
            <person name="Foley K."/>
            <person name="Gage D."/>
            <person name="Galagan J."/>
            <person name="Gearin G."/>
            <person name="Gnerre S."/>
            <person name="Gnirke A."/>
            <person name="Goyette A."/>
            <person name="Graham J."/>
            <person name="Grandbois E."/>
            <person name="Gyaltsen K."/>
            <person name="Hafez N."/>
            <person name="Hagopian D."/>
            <person name="Hagos B."/>
            <person name="Hall J."/>
            <person name="Hatcher B."/>
            <person name="Heller A."/>
            <person name="Higgins H."/>
            <person name="Honan T."/>
            <person name="Horn A."/>
            <person name="Houde N."/>
            <person name="Hughes L."/>
            <person name="Hulme W."/>
            <person name="Husby E."/>
            <person name="Iliev I."/>
            <person name="Jaffe D."/>
            <person name="Jones C."/>
            <person name="Kamal M."/>
            <person name="Kamat A."/>
            <person name="Kamvysselis M."/>
            <person name="Karlsson E."/>
            <person name="Kells C."/>
            <person name="Kieu A."/>
            <person name="Kisner P."/>
            <person name="Kodira C."/>
            <person name="Kulbokas E."/>
            <person name="Labutti K."/>
            <person name="Lama D."/>
            <person name="Landers T."/>
            <person name="Leger J."/>
            <person name="Levine S."/>
            <person name="Lewis D."/>
            <person name="Lewis T."/>
            <person name="Lindblad-toh K."/>
            <person name="Liu X."/>
            <person name="Lokyitsang T."/>
            <person name="Lokyitsang Y."/>
            <person name="Lucien O."/>
            <person name="Lui A."/>
            <person name="Ma L.J."/>
            <person name="Mabbitt R."/>
            <person name="Macdonald J."/>
            <person name="Maclean C."/>
            <person name="Major J."/>
            <person name="Manning J."/>
            <person name="Marabella R."/>
            <person name="Maru K."/>
            <person name="Matthews C."/>
            <person name="Mauceli E."/>
            <person name="Mccarthy M."/>
            <person name="Mcdonough S."/>
            <person name="Mcghee T."/>
            <person name="Meldrim J."/>
            <person name="Meneus L."/>
            <person name="Mesirov J."/>
            <person name="Mihalev A."/>
            <person name="Mihova T."/>
            <person name="Mikkelsen T."/>
            <person name="Mlenga V."/>
            <person name="Moru K."/>
            <person name="Mozes J."/>
            <person name="Mulrain L."/>
            <person name="Munson G."/>
            <person name="Naylor J."/>
            <person name="Newes C."/>
            <person name="Nguyen C."/>
            <person name="Nguyen N."/>
            <person name="Nguyen T."/>
            <person name="Nicol R."/>
            <person name="Nielsen C."/>
            <person name="Nizzari M."/>
            <person name="Norbu C."/>
            <person name="Norbu N."/>
            <person name="O'donnell P."/>
            <person name="Okoawo O."/>
            <person name="O'leary S."/>
            <person name="Omotosho B."/>
            <person name="O'neill K."/>
            <person name="Osman S."/>
            <person name="Parker S."/>
            <person name="Perrin D."/>
            <person name="Phunkhang P."/>
            <person name="Piqani B."/>
            <person name="Purcell S."/>
            <person name="Rachupka T."/>
            <person name="Ramasamy U."/>
            <person name="Rameau R."/>
            <person name="Ray V."/>
            <person name="Raymond C."/>
            <person name="Retta R."/>
            <person name="Richardson S."/>
            <person name="Rise C."/>
            <person name="Rodriguez J."/>
            <person name="Rogers J."/>
            <person name="Rogov P."/>
            <person name="Rutman M."/>
            <person name="Schupbach R."/>
            <person name="Seaman C."/>
            <person name="Settipalli S."/>
            <person name="Sharpe T."/>
            <person name="Sheridan J."/>
            <person name="Sherpa N."/>
            <person name="Shi J."/>
            <person name="Smirnov S."/>
            <person name="Smith C."/>
            <person name="Sougnez C."/>
            <person name="Spencer B."/>
            <person name="Stalker J."/>
            <person name="Stange-thomann N."/>
            <person name="Stavropoulos S."/>
            <person name="Stetson K."/>
            <person name="Stone C."/>
            <person name="Stone S."/>
            <person name="Stubbs M."/>
            <person name="Talamas J."/>
            <person name="Tchuinga P."/>
            <person name="Tenzing P."/>
            <person name="Tesfaye S."/>
            <person name="Theodore J."/>
            <person name="Thoulutsang Y."/>
            <person name="Topham K."/>
            <person name="Towey S."/>
            <person name="Tsamla T."/>
            <person name="Tsomo N."/>
            <person name="Vallee D."/>
            <person name="Vassiliev H."/>
            <person name="Venkataraman V."/>
            <person name="Vinson J."/>
            <person name="Vo A."/>
            <person name="Wade C."/>
            <person name="Wang S."/>
            <person name="Wangchuk T."/>
            <person name="Wangdi T."/>
            <person name="Whittaker C."/>
            <person name="Wilkinson J."/>
            <person name="Wu Y."/>
            <person name="Wyman D."/>
            <person name="Yadav S."/>
            <person name="Yang S."/>
            <person name="Yang X."/>
            <person name="Yeager S."/>
            <person name="Yee E."/>
            <person name="Young G."/>
            <person name="Zainoun J."/>
            <person name="Zembeck L."/>
            <person name="Zimmer A."/>
            <person name="Zody M."/>
            <person name="Lander E."/>
        </authorList>
    </citation>
    <scope>NUCLEOTIDE SEQUENCE [LARGE SCALE GENOMIC DNA]</scope>
</reference>
<dbReference type="Pfam" id="PF09261">
    <property type="entry name" value="Alpha-mann_mid"/>
    <property type="match status" value="1"/>
</dbReference>
<evidence type="ECO:0000256" key="5">
    <source>
        <dbReference type="ARBA" id="ARBA00023157"/>
    </source>
</evidence>
<dbReference type="FunCoup" id="H2Z3Z2">
    <property type="interactions" value="2"/>
</dbReference>
<dbReference type="SUPFAM" id="SSF88713">
    <property type="entry name" value="Glycoside hydrolase/deacetylase"/>
    <property type="match status" value="1"/>
</dbReference>
<dbReference type="AlphaFoldDB" id="H2Z3Z2"/>
<dbReference type="InterPro" id="IPR027291">
    <property type="entry name" value="Glyco_hydro_38_N_sf"/>
</dbReference>
<reference evidence="9" key="2">
    <citation type="submission" date="2025-08" db="UniProtKB">
        <authorList>
            <consortium name="Ensembl"/>
        </authorList>
    </citation>
    <scope>IDENTIFICATION</scope>
</reference>
<accession>H2Z3Z2</accession>
<dbReference type="InParanoid" id="H2Z3Z2"/>
<dbReference type="GO" id="GO:0004559">
    <property type="term" value="F:alpha-mannosidase activity"/>
    <property type="evidence" value="ECO:0007669"/>
    <property type="project" value="InterPro"/>
</dbReference>
<dbReference type="Pfam" id="PF07748">
    <property type="entry name" value="Glyco_hydro_38C"/>
    <property type="match status" value="1"/>
</dbReference>
<dbReference type="CDD" id="cd10810">
    <property type="entry name" value="GH38N_AMII_LAM_like"/>
    <property type="match status" value="1"/>
</dbReference>
<dbReference type="GO" id="GO:0006013">
    <property type="term" value="P:mannose metabolic process"/>
    <property type="evidence" value="ECO:0007669"/>
    <property type="project" value="InterPro"/>
</dbReference>
<evidence type="ECO:0000259" key="8">
    <source>
        <dbReference type="SMART" id="SM00872"/>
    </source>
</evidence>
<evidence type="ECO:0000256" key="4">
    <source>
        <dbReference type="ARBA" id="ARBA00022833"/>
    </source>
</evidence>
<evidence type="ECO:0000256" key="3">
    <source>
        <dbReference type="ARBA" id="ARBA00022801"/>
    </source>
</evidence>
<dbReference type="SMART" id="SM00872">
    <property type="entry name" value="Alpha-mann_mid"/>
    <property type="match status" value="1"/>
</dbReference>
<dbReference type="GO" id="GO:0005764">
    <property type="term" value="C:lysosome"/>
    <property type="evidence" value="ECO:0007669"/>
    <property type="project" value="TreeGrafter"/>
</dbReference>
<evidence type="ECO:0000313" key="9">
    <source>
        <dbReference type="Ensembl" id="ENSCSAVP00000012304.1"/>
    </source>
</evidence>